<dbReference type="RefSeq" id="WP_249319524.1">
    <property type="nucleotide sequence ID" value="NZ_JACRSN010000009.1"/>
</dbReference>
<proteinExistence type="predicted"/>
<reference evidence="1" key="1">
    <citation type="submission" date="2020-08" db="EMBL/GenBank/DDBJ databases">
        <title>Genome public.</title>
        <authorList>
            <person name="Liu C."/>
            <person name="Sun Q."/>
        </authorList>
    </citation>
    <scope>NUCLEOTIDE SEQUENCE</scope>
    <source>
        <strain evidence="1">NSJ-40</strain>
    </source>
</reference>
<comment type="caution">
    <text evidence="1">The sequence shown here is derived from an EMBL/GenBank/DDBJ whole genome shotgun (WGS) entry which is preliminary data.</text>
</comment>
<dbReference type="AlphaFoldDB" id="A0A926HSI4"/>
<evidence type="ECO:0000313" key="2">
    <source>
        <dbReference type="Proteomes" id="UP000651482"/>
    </source>
</evidence>
<sequence length="49" mass="5491">MDRFPKMVFPMKILQYGFTGLAANPGRRDSKMSKSFVLWALLAGLDRAG</sequence>
<dbReference type="EMBL" id="JACRSN010000009">
    <property type="protein sequence ID" value="MBC8533870.1"/>
    <property type="molecule type" value="Genomic_DNA"/>
</dbReference>
<gene>
    <name evidence="1" type="ORF">IAG03_07615</name>
</gene>
<organism evidence="1 2">
    <name type="scientific">Yeguia hominis</name>
    <dbReference type="NCBI Taxonomy" id="2763662"/>
    <lineage>
        <taxon>Bacteria</taxon>
        <taxon>Bacillati</taxon>
        <taxon>Bacillota</taxon>
        <taxon>Clostridia</taxon>
        <taxon>Eubacteriales</taxon>
        <taxon>Yeguiaceae</taxon>
        <taxon>Yeguia</taxon>
    </lineage>
</organism>
<accession>A0A926HSI4</accession>
<name>A0A926HSI4_9FIRM</name>
<keyword evidence="2" id="KW-1185">Reference proteome</keyword>
<dbReference type="Proteomes" id="UP000651482">
    <property type="component" value="Unassembled WGS sequence"/>
</dbReference>
<evidence type="ECO:0000313" key="1">
    <source>
        <dbReference type="EMBL" id="MBC8533870.1"/>
    </source>
</evidence>
<protein>
    <submittedName>
        <fullName evidence="1">Uncharacterized protein</fullName>
    </submittedName>
</protein>